<dbReference type="Proteomes" id="UP000237673">
    <property type="component" value="Chromosome"/>
</dbReference>
<dbReference type="SUPFAM" id="SSF55186">
    <property type="entry name" value="ThrRS/AlaRS common domain"/>
    <property type="match status" value="1"/>
</dbReference>
<name>A0ABM6S2N8_9GAMM</name>
<dbReference type="InterPro" id="IPR018163">
    <property type="entry name" value="Thr/Ala-tRNA-synth_IIc_edit"/>
</dbReference>
<evidence type="ECO:0000256" key="2">
    <source>
        <dbReference type="ARBA" id="ARBA00022723"/>
    </source>
</evidence>
<comment type="cofactor">
    <cofactor evidence="1">
        <name>Zn(2+)</name>
        <dbReference type="ChEBI" id="CHEBI:29105"/>
    </cofactor>
</comment>
<organism evidence="5 6">
    <name type="scientific">Mixta calida</name>
    <dbReference type="NCBI Taxonomy" id="665913"/>
    <lineage>
        <taxon>Bacteria</taxon>
        <taxon>Pseudomonadati</taxon>
        <taxon>Pseudomonadota</taxon>
        <taxon>Gammaproteobacteria</taxon>
        <taxon>Enterobacterales</taxon>
        <taxon>Erwiniaceae</taxon>
        <taxon>Mixta</taxon>
    </lineage>
</organism>
<dbReference type="PANTHER" id="PTHR43462">
    <property type="entry name" value="ALANYL-TRNA EDITING PROTEIN"/>
    <property type="match status" value="1"/>
</dbReference>
<dbReference type="GeneID" id="84633757"/>
<evidence type="ECO:0000259" key="4">
    <source>
        <dbReference type="SMART" id="SM00863"/>
    </source>
</evidence>
<dbReference type="PANTHER" id="PTHR43462:SF2">
    <property type="entry name" value="THREONYL AND ALANYL TRNA SYNTHETASE SECOND ADDITIONAL DOMAIN-CONTAINING PROTEIN"/>
    <property type="match status" value="1"/>
</dbReference>
<gene>
    <name evidence="5" type="ORF">C2E16_13210</name>
</gene>
<proteinExistence type="predicted"/>
<dbReference type="Gene3D" id="3.30.980.10">
    <property type="entry name" value="Threonyl-trna Synthetase, Chain A, domain 2"/>
    <property type="match status" value="1"/>
</dbReference>
<dbReference type="InterPro" id="IPR012947">
    <property type="entry name" value="tRNA_SAD"/>
</dbReference>
<dbReference type="RefSeq" id="WP_084970609.1">
    <property type="nucleotide sequence ID" value="NZ_CP026378.1"/>
</dbReference>
<evidence type="ECO:0000256" key="3">
    <source>
        <dbReference type="ARBA" id="ARBA00022833"/>
    </source>
</evidence>
<evidence type="ECO:0000256" key="1">
    <source>
        <dbReference type="ARBA" id="ARBA00001947"/>
    </source>
</evidence>
<evidence type="ECO:0000313" key="6">
    <source>
        <dbReference type="Proteomes" id="UP000237673"/>
    </source>
</evidence>
<dbReference type="EMBL" id="CP026378">
    <property type="protein sequence ID" value="AUY25775.1"/>
    <property type="molecule type" value="Genomic_DNA"/>
</dbReference>
<reference evidence="5 6" key="1">
    <citation type="submission" date="2018-01" db="EMBL/GenBank/DDBJ databases">
        <title>Complete and assembled Genome of Pantoea calida DSM22759T.</title>
        <authorList>
            <person name="Stevens M.J.A."/>
            <person name="Zurfluh K."/>
            <person name="Stephan R."/>
        </authorList>
    </citation>
    <scope>NUCLEOTIDE SEQUENCE [LARGE SCALE GENOMIC DNA]</scope>
    <source>
        <strain evidence="5 6">DSM 22759</strain>
    </source>
</reference>
<keyword evidence="3" id="KW-0862">Zinc</keyword>
<dbReference type="SMART" id="SM00863">
    <property type="entry name" value="tRNA_SAD"/>
    <property type="match status" value="1"/>
</dbReference>
<keyword evidence="6" id="KW-1185">Reference proteome</keyword>
<keyword evidence="2" id="KW-0479">Metal-binding</keyword>
<dbReference type="Pfam" id="PF07973">
    <property type="entry name" value="tRNA_SAD"/>
    <property type="match status" value="1"/>
</dbReference>
<dbReference type="InterPro" id="IPR051335">
    <property type="entry name" value="Alanyl-tRNA_Editing_Enzymes"/>
</dbReference>
<feature type="domain" description="Threonyl/alanyl tRNA synthetase SAD" evidence="4">
    <location>
        <begin position="148"/>
        <end position="189"/>
    </location>
</feature>
<accession>A0ABM6S2N8</accession>
<protein>
    <recommendedName>
        <fullName evidence="4">Threonyl/alanyl tRNA synthetase SAD domain-containing protein</fullName>
    </recommendedName>
</protein>
<evidence type="ECO:0000313" key="5">
    <source>
        <dbReference type="EMBL" id="AUY25775.1"/>
    </source>
</evidence>
<sequence>MSDRGTLTLGEQTLTCQLALQRDGAVRHYLTDLPDNLKPEAPLRLAIDAPFRLMASRSHSAGHLISHVVETLRPGLIPDKGHHFLPGAYVAFQGELADDAERFLRLVQQQVEAAIAASLPVRIGAGSFSDIAALRPELADKIPQQAQIRTVTIGDYRPFACGGTHVPHSGAIGALALRKIKVKNGMRISYELLTD</sequence>